<gene>
    <name evidence="2" type="ORF">HNQ88_003907</name>
</gene>
<keyword evidence="3" id="KW-1185">Reference proteome</keyword>
<evidence type="ECO:0000259" key="1">
    <source>
        <dbReference type="Pfam" id="PF08123"/>
    </source>
</evidence>
<dbReference type="CDD" id="cd02440">
    <property type="entry name" value="AdoMet_MTases"/>
    <property type="match status" value="1"/>
</dbReference>
<feature type="domain" description="DOT1" evidence="1">
    <location>
        <begin position="35"/>
        <end position="106"/>
    </location>
</feature>
<organism evidence="2 3">
    <name type="scientific">Aureibacter tunicatorum</name>
    <dbReference type="NCBI Taxonomy" id="866807"/>
    <lineage>
        <taxon>Bacteria</taxon>
        <taxon>Pseudomonadati</taxon>
        <taxon>Bacteroidota</taxon>
        <taxon>Cytophagia</taxon>
        <taxon>Cytophagales</taxon>
        <taxon>Persicobacteraceae</taxon>
        <taxon>Aureibacter</taxon>
    </lineage>
</organism>
<keyword evidence="2" id="KW-0808">Transferase</keyword>
<dbReference type="Proteomes" id="UP001185092">
    <property type="component" value="Unassembled WGS sequence"/>
</dbReference>
<accession>A0AAE3XMV3</accession>
<reference evidence="2" key="1">
    <citation type="submission" date="2023-07" db="EMBL/GenBank/DDBJ databases">
        <title>Genomic Encyclopedia of Type Strains, Phase IV (KMG-IV): sequencing the most valuable type-strain genomes for metagenomic binning, comparative biology and taxonomic classification.</title>
        <authorList>
            <person name="Goeker M."/>
        </authorList>
    </citation>
    <scope>NUCLEOTIDE SEQUENCE</scope>
    <source>
        <strain evidence="2">DSM 26174</strain>
    </source>
</reference>
<keyword evidence="2" id="KW-0489">Methyltransferase</keyword>
<proteinExistence type="predicted"/>
<evidence type="ECO:0000313" key="2">
    <source>
        <dbReference type="EMBL" id="MDR6240831.1"/>
    </source>
</evidence>
<dbReference type="InterPro" id="IPR029063">
    <property type="entry name" value="SAM-dependent_MTases_sf"/>
</dbReference>
<dbReference type="AlphaFoldDB" id="A0AAE3XMV3"/>
<dbReference type="SUPFAM" id="SSF53335">
    <property type="entry name" value="S-adenosyl-L-methionine-dependent methyltransferases"/>
    <property type="match status" value="1"/>
</dbReference>
<name>A0AAE3XMV3_9BACT</name>
<dbReference type="Gene3D" id="3.40.50.150">
    <property type="entry name" value="Vaccinia Virus protein VP39"/>
    <property type="match status" value="1"/>
</dbReference>
<sequence>MKSEQIKSIAKEIENVERQMDWGGMTIAYGLKKFTYGSSSFLDTIYNNISLNENDTFYDLGCGYGLVLWYGAQRFPNTQFKGIEIVRERCEFAEELAKRDNLKNINIFQGDLLQQDISDGNIFYIYNSLYSDLYTELVKKLKAIASQKVITIIAESSSKFFDKESWLIEQCEFELSPISSLKIYKSK</sequence>
<dbReference type="InterPro" id="IPR025789">
    <property type="entry name" value="DOT1_dom"/>
</dbReference>
<dbReference type="Pfam" id="PF08123">
    <property type="entry name" value="DOT1"/>
    <property type="match status" value="1"/>
</dbReference>
<evidence type="ECO:0000313" key="3">
    <source>
        <dbReference type="Proteomes" id="UP001185092"/>
    </source>
</evidence>
<dbReference type="EMBL" id="JAVDQD010000005">
    <property type="protein sequence ID" value="MDR6240831.1"/>
    <property type="molecule type" value="Genomic_DNA"/>
</dbReference>
<dbReference type="GO" id="GO:0031151">
    <property type="term" value="F:histone H3K79 methyltransferase activity"/>
    <property type="evidence" value="ECO:0007669"/>
    <property type="project" value="InterPro"/>
</dbReference>
<comment type="caution">
    <text evidence="2">The sequence shown here is derived from an EMBL/GenBank/DDBJ whole genome shotgun (WGS) entry which is preliminary data.</text>
</comment>
<protein>
    <submittedName>
        <fullName evidence="2">SAM-dependent methyltransferase</fullName>
    </submittedName>
</protein>
<dbReference type="RefSeq" id="WP_309941124.1">
    <property type="nucleotide sequence ID" value="NZ_AP025306.1"/>
</dbReference>
<dbReference type="GO" id="GO:0032259">
    <property type="term" value="P:methylation"/>
    <property type="evidence" value="ECO:0007669"/>
    <property type="project" value="UniProtKB-KW"/>
</dbReference>